<evidence type="ECO:0000256" key="1">
    <source>
        <dbReference type="SAM" id="Phobius"/>
    </source>
</evidence>
<feature type="transmembrane region" description="Helical" evidence="1">
    <location>
        <begin position="51"/>
        <end position="72"/>
    </location>
</feature>
<name>A0A3P8CN25_9TREM</name>
<keyword evidence="1" id="KW-1133">Transmembrane helix</keyword>
<keyword evidence="3" id="KW-1185">Reference proteome</keyword>
<sequence>MRLLSCVRSKKLGIVFLTNLVLDFLIIDLYSDQELSNMSQQQLMLFWMPPSQLFLVRLWPIGLAQLKLALVLRQVLKV</sequence>
<accession>A0A3P8CN25</accession>
<evidence type="ECO:0000313" key="2">
    <source>
        <dbReference type="EMBL" id="VDO89458.1"/>
    </source>
</evidence>
<evidence type="ECO:0000313" key="3">
    <source>
        <dbReference type="Proteomes" id="UP000269396"/>
    </source>
</evidence>
<reference evidence="2 3" key="1">
    <citation type="submission" date="2018-11" db="EMBL/GenBank/DDBJ databases">
        <authorList>
            <consortium name="Pathogen Informatics"/>
        </authorList>
    </citation>
    <scope>NUCLEOTIDE SEQUENCE [LARGE SCALE GENOMIC DNA]</scope>
    <source>
        <strain>Denwood</strain>
        <strain evidence="3">Zambia</strain>
    </source>
</reference>
<dbReference type="EMBL" id="UZAL01004182">
    <property type="protein sequence ID" value="VDO89458.1"/>
    <property type="molecule type" value="Genomic_DNA"/>
</dbReference>
<gene>
    <name evidence="2" type="ORF">SMTD_LOCUS2771</name>
</gene>
<protein>
    <submittedName>
        <fullName evidence="2">Uncharacterized protein</fullName>
    </submittedName>
</protein>
<feature type="transmembrane region" description="Helical" evidence="1">
    <location>
        <begin position="12"/>
        <end position="31"/>
    </location>
</feature>
<organism evidence="2 3">
    <name type="scientific">Schistosoma mattheei</name>
    <dbReference type="NCBI Taxonomy" id="31246"/>
    <lineage>
        <taxon>Eukaryota</taxon>
        <taxon>Metazoa</taxon>
        <taxon>Spiralia</taxon>
        <taxon>Lophotrochozoa</taxon>
        <taxon>Platyhelminthes</taxon>
        <taxon>Trematoda</taxon>
        <taxon>Digenea</taxon>
        <taxon>Strigeidida</taxon>
        <taxon>Schistosomatoidea</taxon>
        <taxon>Schistosomatidae</taxon>
        <taxon>Schistosoma</taxon>
    </lineage>
</organism>
<keyword evidence="1" id="KW-0472">Membrane</keyword>
<proteinExistence type="predicted"/>
<keyword evidence="1" id="KW-0812">Transmembrane</keyword>
<dbReference type="Proteomes" id="UP000269396">
    <property type="component" value="Unassembled WGS sequence"/>
</dbReference>
<dbReference type="AlphaFoldDB" id="A0A3P8CN25"/>